<sequence length="434" mass="46869">MTLDLDAQADALARHSYYEATATRPADDDPMLEGTLDADVCVIGAGFAGLSVALECRARGLSVAVLDAHRPGWGASGRNGGQTLVGFAKDEVLEKQLGAQGIRAAWALSIEGVNLVRERIARYGIDCDFTPGYLTVATKTKRVPDLRAWMDAARARWGYDRLEWLDTDATRARVASQRYIAGVYDPVSGHLHPLKYCLGLAAAARSEGAQLFAHTRALEVVRGARPVVKTAHGEVRCRFVVSCSNAAPGGVLPGAVAARIAPIASYIIATEPLGRELADSLIAQRSAVCDNNFFLDYFRVSADDRMLFGGRADSTGAAPERLTAAMQTRMSDTFPQLAAARVEYAWGGFVDVTRNRAPDFGAIDANYYYVQGFSGHGVALTGIAGRLVAQAIVGERASFDLFVQLRHARFPGGPAWRRPALEVGMLYHRVMEMF</sequence>
<gene>
    <name evidence="3" type="primary">puuB_4</name>
    <name evidence="3" type="ORF">LMG27952_05957</name>
</gene>
<accession>A0ABM8P493</accession>
<dbReference type="Proteomes" id="UP000656319">
    <property type="component" value="Unassembled WGS sequence"/>
</dbReference>
<evidence type="ECO:0000256" key="1">
    <source>
        <dbReference type="ARBA" id="ARBA00023002"/>
    </source>
</evidence>
<name>A0ABM8P493_9BURK</name>
<proteinExistence type="predicted"/>
<reference evidence="3 4" key="1">
    <citation type="submission" date="2020-10" db="EMBL/GenBank/DDBJ databases">
        <authorList>
            <person name="Peeters C."/>
        </authorList>
    </citation>
    <scope>NUCLEOTIDE SEQUENCE [LARGE SCALE GENOMIC DNA]</scope>
    <source>
        <strain evidence="3 4">LMG 27952</strain>
    </source>
</reference>
<evidence type="ECO:0000313" key="4">
    <source>
        <dbReference type="Proteomes" id="UP000656319"/>
    </source>
</evidence>
<comment type="caution">
    <text evidence="3">The sequence shown here is derived from an EMBL/GenBank/DDBJ whole genome shotgun (WGS) entry which is preliminary data.</text>
</comment>
<keyword evidence="4" id="KW-1185">Reference proteome</keyword>
<evidence type="ECO:0000313" key="3">
    <source>
        <dbReference type="EMBL" id="CAD6556079.1"/>
    </source>
</evidence>
<organism evidence="3 4">
    <name type="scientific">Paraburkholderia hiiakae</name>
    <dbReference type="NCBI Taxonomy" id="1081782"/>
    <lineage>
        <taxon>Bacteria</taxon>
        <taxon>Pseudomonadati</taxon>
        <taxon>Pseudomonadota</taxon>
        <taxon>Betaproteobacteria</taxon>
        <taxon>Burkholderiales</taxon>
        <taxon>Burkholderiaceae</taxon>
        <taxon>Paraburkholderia</taxon>
    </lineage>
</organism>
<dbReference type="SUPFAM" id="SSF51905">
    <property type="entry name" value="FAD/NAD(P)-binding domain"/>
    <property type="match status" value="1"/>
</dbReference>
<dbReference type="InterPro" id="IPR006076">
    <property type="entry name" value="FAD-dep_OxRdtase"/>
</dbReference>
<dbReference type="InterPro" id="IPR036188">
    <property type="entry name" value="FAD/NAD-bd_sf"/>
</dbReference>
<dbReference type="RefSeq" id="WP_201699492.1">
    <property type="nucleotide sequence ID" value="NZ_CAJHCQ010000020.1"/>
</dbReference>
<dbReference type="EC" id="1.4.3.-" evidence="3"/>
<dbReference type="Gene3D" id="3.50.50.60">
    <property type="entry name" value="FAD/NAD(P)-binding domain"/>
    <property type="match status" value="1"/>
</dbReference>
<dbReference type="Gene3D" id="3.30.9.10">
    <property type="entry name" value="D-Amino Acid Oxidase, subunit A, domain 2"/>
    <property type="match status" value="1"/>
</dbReference>
<feature type="domain" description="FAD dependent oxidoreductase" evidence="2">
    <location>
        <begin position="39"/>
        <end position="390"/>
    </location>
</feature>
<dbReference type="GO" id="GO:0016491">
    <property type="term" value="F:oxidoreductase activity"/>
    <property type="evidence" value="ECO:0007669"/>
    <property type="project" value="UniProtKB-KW"/>
</dbReference>
<dbReference type="PANTHER" id="PTHR13847">
    <property type="entry name" value="SARCOSINE DEHYDROGENASE-RELATED"/>
    <property type="match status" value="1"/>
</dbReference>
<evidence type="ECO:0000259" key="2">
    <source>
        <dbReference type="Pfam" id="PF01266"/>
    </source>
</evidence>
<protein>
    <submittedName>
        <fullName evidence="3">Gamma-glutamylputrescine oxidoreductase</fullName>
        <ecNumber evidence="3">1.4.3.-</ecNumber>
    </submittedName>
</protein>
<dbReference type="Pfam" id="PF01266">
    <property type="entry name" value="DAO"/>
    <property type="match status" value="1"/>
</dbReference>
<keyword evidence="1 3" id="KW-0560">Oxidoreductase</keyword>
<dbReference type="PANTHER" id="PTHR13847:SF281">
    <property type="entry name" value="FAD DEPENDENT OXIDOREDUCTASE DOMAIN-CONTAINING PROTEIN"/>
    <property type="match status" value="1"/>
</dbReference>
<dbReference type="EMBL" id="CAJHCQ010000020">
    <property type="protein sequence ID" value="CAD6556079.1"/>
    <property type="molecule type" value="Genomic_DNA"/>
</dbReference>